<proteinExistence type="predicted"/>
<feature type="signal peptide" evidence="2">
    <location>
        <begin position="1"/>
        <end position="23"/>
    </location>
</feature>
<evidence type="ECO:0000256" key="2">
    <source>
        <dbReference type="SAM" id="SignalP"/>
    </source>
</evidence>
<sequence>MKKYLLVLSVASALAIPFLQVQAVEKVTIEVFESDSCPHCRAFLSFIEDLQKERSDFELVDYDINTSEGRDFFVEVTDKLELPKATPIIYIGEEVLLGFDKPKTTGQAVIGLIDKTKEKESVRSLKEFINTRGSVNQNEDGEICDDGNPCELRTSGNTIIGIPFTGKTIDVGNFSLPTMSFVLGVVDGFNPCAMWVLVLLLGALVAVGSKRRMWEIAGLFLVAQALMYYLILNVWLYAWDFIGLDRIITPIIGVVAVGAGIYFLREYKIATDECKVTDLQQRAKIAKKVQEFAQKPITVVTAIGIIGLALSVNIFEFACSIGIPQTFTKILDINQLSFFGEQFYNGLYLSGYMLDDLIVFAIALYSFDKIGLTGKYTRFSHLIGGLLMVVLGLILLINPNFLVF</sequence>
<keyword evidence="1" id="KW-1133">Transmembrane helix</keyword>
<feature type="transmembrane region" description="Helical" evidence="1">
    <location>
        <begin position="219"/>
        <end position="238"/>
    </location>
</feature>
<evidence type="ECO:0000256" key="1">
    <source>
        <dbReference type="SAM" id="Phobius"/>
    </source>
</evidence>
<evidence type="ECO:0000313" key="4">
    <source>
        <dbReference type="Proteomes" id="UP000230557"/>
    </source>
</evidence>
<dbReference type="Gene3D" id="3.40.30.10">
    <property type="entry name" value="Glutaredoxin"/>
    <property type="match status" value="1"/>
</dbReference>
<keyword evidence="2" id="KW-0732">Signal</keyword>
<feature type="transmembrane region" description="Helical" evidence="1">
    <location>
        <begin position="297"/>
        <end position="323"/>
    </location>
</feature>
<comment type="caution">
    <text evidence="3">The sequence shown here is derived from an EMBL/GenBank/DDBJ whole genome shotgun (WGS) entry which is preliminary data.</text>
</comment>
<feature type="transmembrane region" description="Helical" evidence="1">
    <location>
        <begin position="244"/>
        <end position="264"/>
    </location>
</feature>
<gene>
    <name evidence="3" type="ORF">COT91_01945</name>
</gene>
<feature type="chain" id="PRO_5013776089" evidence="2">
    <location>
        <begin position="24"/>
        <end position="404"/>
    </location>
</feature>
<dbReference type="InterPro" id="IPR036249">
    <property type="entry name" value="Thioredoxin-like_sf"/>
</dbReference>
<feature type="transmembrane region" description="Helical" evidence="1">
    <location>
        <begin position="343"/>
        <end position="367"/>
    </location>
</feature>
<dbReference type="SUPFAM" id="SSF52833">
    <property type="entry name" value="Thioredoxin-like"/>
    <property type="match status" value="1"/>
</dbReference>
<keyword evidence="1" id="KW-0472">Membrane</keyword>
<protein>
    <submittedName>
        <fullName evidence="3">Glutaredoxin</fullName>
    </submittedName>
</protein>
<organism evidence="3 4">
    <name type="scientific">Candidatus Doudnabacteria bacterium CG10_big_fil_rev_8_21_14_0_10_41_10</name>
    <dbReference type="NCBI Taxonomy" id="1974551"/>
    <lineage>
        <taxon>Bacteria</taxon>
        <taxon>Candidatus Doudnaibacteriota</taxon>
    </lineage>
</organism>
<evidence type="ECO:0000313" key="3">
    <source>
        <dbReference type="EMBL" id="PIR97331.1"/>
    </source>
</evidence>
<name>A0A2H0VE24_9BACT</name>
<dbReference type="AlphaFoldDB" id="A0A2H0VE24"/>
<reference evidence="4" key="1">
    <citation type="submission" date="2017-09" db="EMBL/GenBank/DDBJ databases">
        <title>Depth-based differentiation of microbial function through sediment-hosted aquifers and enrichment of novel symbionts in the deep terrestrial subsurface.</title>
        <authorList>
            <person name="Probst A.J."/>
            <person name="Ladd B."/>
            <person name="Jarett J.K."/>
            <person name="Geller-Mcgrath D.E."/>
            <person name="Sieber C.M.K."/>
            <person name="Emerson J.B."/>
            <person name="Anantharaman K."/>
            <person name="Thomas B.C."/>
            <person name="Malmstrom R."/>
            <person name="Stieglmeier M."/>
            <person name="Klingl A."/>
            <person name="Woyke T."/>
            <person name="Ryan C.M."/>
            <person name="Banfield J.F."/>
        </authorList>
    </citation>
    <scope>NUCLEOTIDE SEQUENCE [LARGE SCALE GENOMIC DNA]</scope>
</reference>
<keyword evidence="1" id="KW-0812">Transmembrane</keyword>
<dbReference type="Proteomes" id="UP000230557">
    <property type="component" value="Unassembled WGS sequence"/>
</dbReference>
<dbReference type="PROSITE" id="PS51354">
    <property type="entry name" value="GLUTAREDOXIN_2"/>
    <property type="match status" value="1"/>
</dbReference>
<accession>A0A2H0VE24</accession>
<feature type="transmembrane region" description="Helical" evidence="1">
    <location>
        <begin position="188"/>
        <end position="207"/>
    </location>
</feature>
<dbReference type="EMBL" id="PFAJ01000026">
    <property type="protein sequence ID" value="PIR97331.1"/>
    <property type="molecule type" value="Genomic_DNA"/>
</dbReference>
<feature type="transmembrane region" description="Helical" evidence="1">
    <location>
        <begin position="379"/>
        <end position="397"/>
    </location>
</feature>